<organism evidence="6 7">
    <name type="scientific">Rhodococcus zopfii</name>
    <dbReference type="NCBI Taxonomy" id="43772"/>
    <lineage>
        <taxon>Bacteria</taxon>
        <taxon>Bacillati</taxon>
        <taxon>Actinomycetota</taxon>
        <taxon>Actinomycetes</taxon>
        <taxon>Mycobacteriales</taxon>
        <taxon>Nocardiaceae</taxon>
        <taxon>Rhodococcus</taxon>
    </lineage>
</organism>
<dbReference type="Pfam" id="PF13305">
    <property type="entry name" value="TetR_C_33"/>
    <property type="match status" value="1"/>
</dbReference>
<dbReference type="InterPro" id="IPR009057">
    <property type="entry name" value="Homeodomain-like_sf"/>
</dbReference>
<dbReference type="InterPro" id="IPR025996">
    <property type="entry name" value="MT1864/Rv1816-like_C"/>
</dbReference>
<evidence type="ECO:0000256" key="2">
    <source>
        <dbReference type="ARBA" id="ARBA00023125"/>
    </source>
</evidence>
<evidence type="ECO:0000313" key="6">
    <source>
        <dbReference type="EMBL" id="MDV2476778.1"/>
    </source>
</evidence>
<feature type="domain" description="HTH tetR-type" evidence="5">
    <location>
        <begin position="13"/>
        <end position="73"/>
    </location>
</feature>
<dbReference type="EMBL" id="WBMO01000001">
    <property type="protein sequence ID" value="MDV2476778.1"/>
    <property type="molecule type" value="Genomic_DNA"/>
</dbReference>
<dbReference type="Pfam" id="PF00440">
    <property type="entry name" value="TetR_N"/>
    <property type="match status" value="1"/>
</dbReference>
<dbReference type="PANTHER" id="PTHR30055">
    <property type="entry name" value="HTH-TYPE TRANSCRIPTIONAL REGULATOR RUTR"/>
    <property type="match status" value="1"/>
</dbReference>
<comment type="caution">
    <text evidence="6">The sequence shown here is derived from an EMBL/GenBank/DDBJ whole genome shotgun (WGS) entry which is preliminary data.</text>
</comment>
<keyword evidence="2 4" id="KW-0238">DNA-binding</keyword>
<dbReference type="Gene3D" id="1.10.10.60">
    <property type="entry name" value="Homeodomain-like"/>
    <property type="match status" value="1"/>
</dbReference>
<evidence type="ECO:0000256" key="1">
    <source>
        <dbReference type="ARBA" id="ARBA00023015"/>
    </source>
</evidence>
<feature type="DNA-binding region" description="H-T-H motif" evidence="4">
    <location>
        <begin position="36"/>
        <end position="55"/>
    </location>
</feature>
<dbReference type="PANTHER" id="PTHR30055:SF151">
    <property type="entry name" value="TRANSCRIPTIONAL REGULATORY PROTEIN"/>
    <property type="match status" value="1"/>
</dbReference>
<dbReference type="InterPro" id="IPR036271">
    <property type="entry name" value="Tet_transcr_reg_TetR-rel_C_sf"/>
</dbReference>
<keyword evidence="1" id="KW-0805">Transcription regulation</keyword>
<dbReference type="InterPro" id="IPR050109">
    <property type="entry name" value="HTH-type_TetR-like_transc_reg"/>
</dbReference>
<dbReference type="PROSITE" id="PS50977">
    <property type="entry name" value="HTH_TETR_2"/>
    <property type="match status" value="1"/>
</dbReference>
<keyword evidence="3" id="KW-0804">Transcription</keyword>
<dbReference type="InterPro" id="IPR001647">
    <property type="entry name" value="HTH_TetR"/>
</dbReference>
<dbReference type="SUPFAM" id="SSF48498">
    <property type="entry name" value="Tetracyclin repressor-like, C-terminal domain"/>
    <property type="match status" value="1"/>
</dbReference>
<evidence type="ECO:0000259" key="5">
    <source>
        <dbReference type="PROSITE" id="PS50977"/>
    </source>
</evidence>
<evidence type="ECO:0000256" key="4">
    <source>
        <dbReference type="PROSITE-ProRule" id="PRU00335"/>
    </source>
</evidence>
<reference evidence="6 7" key="1">
    <citation type="submission" date="2019-10" db="EMBL/GenBank/DDBJ databases">
        <title>Draft Genome Assembly of Rhodococcus zopfii DSM44189.</title>
        <authorList>
            <person name="Sutton J.M."/>
            <person name="Akob D.M."/>
            <person name="Bushman T.J."/>
        </authorList>
    </citation>
    <scope>NUCLEOTIDE SEQUENCE [LARGE SCALE GENOMIC DNA]</scope>
    <source>
        <strain evidence="6 7">DSM 44189</strain>
    </source>
</reference>
<dbReference type="SUPFAM" id="SSF46689">
    <property type="entry name" value="Homeodomain-like"/>
    <property type="match status" value="1"/>
</dbReference>
<dbReference type="RefSeq" id="WP_378526553.1">
    <property type="nucleotide sequence ID" value="NZ_JBHWXO010000029.1"/>
</dbReference>
<accession>A0ABU3WS80</accession>
<dbReference type="Gene3D" id="1.10.357.10">
    <property type="entry name" value="Tetracycline Repressor, domain 2"/>
    <property type="match status" value="1"/>
</dbReference>
<protein>
    <submittedName>
        <fullName evidence="6">TetR/AcrR family transcriptional regulator</fullName>
    </submittedName>
</protein>
<keyword evidence="7" id="KW-1185">Reference proteome</keyword>
<dbReference type="Proteomes" id="UP001275440">
    <property type="component" value="Unassembled WGS sequence"/>
</dbReference>
<evidence type="ECO:0000313" key="7">
    <source>
        <dbReference type="Proteomes" id="UP001275440"/>
    </source>
</evidence>
<name>A0ABU3WS80_9NOCA</name>
<evidence type="ECO:0000256" key="3">
    <source>
        <dbReference type="ARBA" id="ARBA00023163"/>
    </source>
</evidence>
<proteinExistence type="predicted"/>
<gene>
    <name evidence="6" type="ORF">F8M49_18250</name>
</gene>
<sequence length="197" mass="21339">MARDNERPVRRRTLTRDKVIDAALAVVDEHGWEQLTMSTLATRVGVTGASLYNHVRGLDDVRSEVQIRTMAALGDRLREEAMGRSGIGGLRRLIAAYRAWTVENHRRYRALTTAPIDRAALMAAALDANAALRAMLVSCGVPEEDSLDTAVALFAAVHGFAMIEGTGFLGDDMDLDHIFETVVDGALSAIAPSPSHD</sequence>